<dbReference type="EMBL" id="KI397373">
    <property type="protein sequence ID" value="ERM95808.1"/>
    <property type="molecule type" value="Genomic_DNA"/>
</dbReference>
<dbReference type="KEGG" id="atr:18423745"/>
<feature type="compositionally biased region" description="Polar residues" evidence="1">
    <location>
        <begin position="749"/>
        <end position="763"/>
    </location>
</feature>
<feature type="compositionally biased region" description="Basic and acidic residues" evidence="1">
    <location>
        <begin position="1616"/>
        <end position="1647"/>
    </location>
</feature>
<dbReference type="PANTHER" id="PTHR31780:SF10">
    <property type="entry name" value="LD36051P"/>
    <property type="match status" value="1"/>
</dbReference>
<dbReference type="Proteomes" id="UP000017836">
    <property type="component" value="Unassembled WGS sequence"/>
</dbReference>
<keyword evidence="3" id="KW-1185">Reference proteome</keyword>
<feature type="compositionally biased region" description="Polar residues" evidence="1">
    <location>
        <begin position="2291"/>
        <end position="2306"/>
    </location>
</feature>
<protein>
    <submittedName>
        <fullName evidence="2">Uncharacterized protein</fullName>
    </submittedName>
</protein>
<feature type="region of interest" description="Disordered" evidence="1">
    <location>
        <begin position="2332"/>
        <end position="2492"/>
    </location>
</feature>
<feature type="compositionally biased region" description="Basic and acidic residues" evidence="1">
    <location>
        <begin position="1548"/>
        <end position="1560"/>
    </location>
</feature>
<feature type="region of interest" description="Disordered" evidence="1">
    <location>
        <begin position="204"/>
        <end position="296"/>
    </location>
</feature>
<feature type="compositionally biased region" description="Gly residues" evidence="1">
    <location>
        <begin position="91"/>
        <end position="108"/>
    </location>
</feature>
<dbReference type="Gramene" id="ERM95808">
    <property type="protein sequence ID" value="ERM95808"/>
    <property type="gene ID" value="AMTR_s00060p00030440"/>
</dbReference>
<feature type="compositionally biased region" description="Polar residues" evidence="1">
    <location>
        <begin position="2108"/>
        <end position="2123"/>
    </location>
</feature>
<dbReference type="STRING" id="13333.W1NJW8"/>
<feature type="compositionally biased region" description="Low complexity" evidence="1">
    <location>
        <begin position="20"/>
        <end position="44"/>
    </location>
</feature>
<feature type="region of interest" description="Disordered" evidence="1">
    <location>
        <begin position="1482"/>
        <end position="1515"/>
    </location>
</feature>
<feature type="region of interest" description="Disordered" evidence="1">
    <location>
        <begin position="622"/>
        <end position="647"/>
    </location>
</feature>
<feature type="region of interest" description="Disordered" evidence="1">
    <location>
        <begin position="895"/>
        <end position="1066"/>
    </location>
</feature>
<evidence type="ECO:0000313" key="3">
    <source>
        <dbReference type="Proteomes" id="UP000017836"/>
    </source>
</evidence>
<feature type="region of interest" description="Disordered" evidence="1">
    <location>
        <begin position="707"/>
        <end position="763"/>
    </location>
</feature>
<evidence type="ECO:0000256" key="1">
    <source>
        <dbReference type="SAM" id="MobiDB-lite"/>
    </source>
</evidence>
<dbReference type="HOGENOM" id="CLU_001660_0_0_1"/>
<feature type="region of interest" description="Disordered" evidence="1">
    <location>
        <begin position="14"/>
        <end position="131"/>
    </location>
</feature>
<feature type="region of interest" description="Disordered" evidence="1">
    <location>
        <begin position="1689"/>
        <end position="1750"/>
    </location>
</feature>
<feature type="region of interest" description="Disordered" evidence="1">
    <location>
        <begin position="2284"/>
        <end position="2306"/>
    </location>
</feature>
<feature type="compositionally biased region" description="Polar residues" evidence="1">
    <location>
        <begin position="1593"/>
        <end position="1608"/>
    </location>
</feature>
<dbReference type="PANTHER" id="PTHR31780">
    <property type="entry name" value="STRESS RESPONSE PROTEIN NST1-RELATED"/>
    <property type="match status" value="1"/>
</dbReference>
<feature type="region of interest" description="Disordered" evidence="1">
    <location>
        <begin position="663"/>
        <end position="684"/>
    </location>
</feature>
<organism evidence="2 3">
    <name type="scientific">Amborella trichopoda</name>
    <dbReference type="NCBI Taxonomy" id="13333"/>
    <lineage>
        <taxon>Eukaryota</taxon>
        <taxon>Viridiplantae</taxon>
        <taxon>Streptophyta</taxon>
        <taxon>Embryophyta</taxon>
        <taxon>Tracheophyta</taxon>
        <taxon>Spermatophyta</taxon>
        <taxon>Magnoliopsida</taxon>
        <taxon>Amborellales</taxon>
        <taxon>Amborellaceae</taxon>
        <taxon>Amborella</taxon>
    </lineage>
</organism>
<accession>W1NJW8</accession>
<feature type="region of interest" description="Disordered" evidence="1">
    <location>
        <begin position="1536"/>
        <end position="1658"/>
    </location>
</feature>
<feature type="compositionally biased region" description="Basic residues" evidence="1">
    <location>
        <begin position="1702"/>
        <end position="1713"/>
    </location>
</feature>
<dbReference type="InterPro" id="IPR051195">
    <property type="entry name" value="Fungal_stress_NST1"/>
</dbReference>
<dbReference type="OrthoDB" id="1931055at2759"/>
<feature type="region of interest" description="Disordered" evidence="1">
    <location>
        <begin position="2100"/>
        <end position="2127"/>
    </location>
</feature>
<name>W1NJW8_AMBTC</name>
<feature type="compositionally biased region" description="Polar residues" evidence="1">
    <location>
        <begin position="1046"/>
        <end position="1061"/>
    </location>
</feature>
<feature type="region of interest" description="Disordered" evidence="1">
    <location>
        <begin position="392"/>
        <end position="465"/>
    </location>
</feature>
<feature type="compositionally biased region" description="Basic and acidic residues" evidence="1">
    <location>
        <begin position="434"/>
        <end position="444"/>
    </location>
</feature>
<dbReference type="GO" id="GO:0003729">
    <property type="term" value="F:mRNA binding"/>
    <property type="evidence" value="ECO:0007669"/>
    <property type="project" value="EnsemblPlants"/>
</dbReference>
<feature type="compositionally biased region" description="Basic and acidic residues" evidence="1">
    <location>
        <begin position="1690"/>
        <end position="1701"/>
    </location>
</feature>
<feature type="compositionally biased region" description="Basic and acidic residues" evidence="1">
    <location>
        <begin position="216"/>
        <end position="240"/>
    </location>
</feature>
<feature type="compositionally biased region" description="Basic and acidic residues" evidence="1">
    <location>
        <begin position="1002"/>
        <end position="1013"/>
    </location>
</feature>
<feature type="compositionally biased region" description="Basic and acidic residues" evidence="1">
    <location>
        <begin position="707"/>
        <end position="716"/>
    </location>
</feature>
<feature type="region of interest" description="Disordered" evidence="1">
    <location>
        <begin position="1093"/>
        <end position="1122"/>
    </location>
</feature>
<proteinExistence type="predicted"/>
<feature type="compositionally biased region" description="Low complexity" evidence="1">
    <location>
        <begin position="2453"/>
        <end position="2464"/>
    </location>
</feature>
<dbReference type="eggNOG" id="ENOG502QTZX">
    <property type="taxonomic scope" value="Eukaryota"/>
</dbReference>
<feature type="compositionally biased region" description="Polar residues" evidence="1">
    <location>
        <begin position="1716"/>
        <end position="1730"/>
    </location>
</feature>
<evidence type="ECO:0000313" key="2">
    <source>
        <dbReference type="EMBL" id="ERM95808.1"/>
    </source>
</evidence>
<feature type="compositionally biased region" description="Basic and acidic residues" evidence="1">
    <location>
        <begin position="392"/>
        <end position="401"/>
    </location>
</feature>
<reference evidence="3" key="1">
    <citation type="journal article" date="2013" name="Science">
        <title>The Amborella genome and the evolution of flowering plants.</title>
        <authorList>
            <consortium name="Amborella Genome Project"/>
        </authorList>
    </citation>
    <scope>NUCLEOTIDE SEQUENCE [LARGE SCALE GENOMIC DNA]</scope>
</reference>
<dbReference type="OMA" id="HFPCFEM"/>
<feature type="compositionally biased region" description="Low complexity" evidence="1">
    <location>
        <begin position="1017"/>
        <end position="1026"/>
    </location>
</feature>
<feature type="compositionally biased region" description="Polar residues" evidence="1">
    <location>
        <begin position="2354"/>
        <end position="2382"/>
    </location>
</feature>
<gene>
    <name evidence="2" type="ORF">AMTR_s00060p00030440</name>
</gene>
<sequence length="2492" mass="268161">MASSGIGNKFVSVNLNKSYGQPGSSSNGVSNSGRIGSGRASSSSGHGGMVVLSRPRAQISGSKGTRLSVPPPLNLPSLRREHEGLEPSGVGSNGASGVGSGSGFGSGIVGWTKPQQPINSLSEKDSGVDNPIGKSPIGSSELMSSSAKAHGHGVDVTGSEGNGRGGSLYMPPGARASSPAMASQSYAPVEKAVVLRGEDFPSLQAVIMNPPPPAPKQRETLQKQSKKQEEDGMREQKAKLQEMSQSSAFGSDTEVPLAMRPQMMPRAPQSGSSEKQRLGSLGVSEKSQKQEGLFSVQLPNIRMTHLSDWADDERDTGHRFSRTEVQSIRSVDYDIPRSGLPRTSNGAYDLHQSRKNNGSFHGLAPDCELRDTIRDADSAKLLQRGDLYGRESISREGRDSNTWRSPVVQRDTRDGGIHRIGVGSSRPTGLSRDTGNESKFDRSTYTRNSSASPATEGAWGGQDSRYRESYNRDGVYGWVNQVRSHVSDISSTRVNDQNVRGRNGDSVTNSMIARSSFSSVSKGFGMSDPIMNFGKQKRLFSNNGKPYTEDAFVKDFGSPDPFLGSALADMKLFRRKKDATKQVDFHDPVRESFEAELERVQKMQEQERQRAIEEQARALDLARKEEEERERVAREEEERQRRIEEEAREAAWRAEQERLEAASRLEEQKKAREEEKRNMLLEEDRRKEGARQKLLDLEARIAARRQAEAAKDDKLPKVGNEILPPGKDRDASRLADSGDWEDSERTVEQIASSASSESLGGQNGSYETGFRHYMSRDGNSFASDRVKHVNSWKRDLFENGNGSGLLPHDHDNEYHSPSRDAFAGGRGFPRRELHGSLGAMPTRGFGKMGMLESHLSDDVPYTRGQRWNFQGENERYSRSLDAELEYVENPGDKFGDIGWGTGRSQGAPHGPYGERSPQSSEIDSYSFGRSRHSMRQPRVLPPPSLALAHKGFSKSGLEKPGSSLVDQRALQRGEQAMQMGSQSGIGDKHEQSDMVAGPHDAVIQRDQDDKSALRCDSQSSLSVSSPPNSPTHLSHDDLEEVGDSPASPSGSEQIVLPNSKNGFMDSEENKAIMTSSASGLVTPLEDEEWVIENEDGLQEQEEYDEEEDAYQEEDEVPEGDEENLVIAEDFDDLHMVEEHKMTDKVDGATDLAFDEGLKVEVPHAEDSDRGSGSSDKVIEAQSVSVAIEEELKSCNDQQNAVGPGAQTDKYSSEVPVESTSETVQMVEKGLQDLVLHPSNSAQVSVLSGNRFPDGGDASTSDITMVTQPPIPSILHSLSPTPVAQPIMSSVSSVATVRNQSEVPVKLQFGLFSTPSLIPSPVPAIQIGSIQMPLHLGQPITQIHPSQPPMFQFGQLRYPSPLSQGILPLAPQAVSYVHPTVPAHYSLNQQSSVSQHDQVAQAFSFQTVDGNENISSSQPANQSFLLPNPSMELNALQVNERPMSEAALHQSQAENSIFSSSSVIHDANVKRVYRPVGINRESLYQSPDQGPNERGIIGSQTVGTVPSMRGKRGIHSAKNVGSGYSIPPLSELARFDPSKFPRRGRRNIRRTEFRVRERQPEDMGSSNYNGHVEKLDLSSRVGGDGAKSVRNKSSKSIVESESFMNSNSHLRGIISETKMDRTLDREAPLKRQLDSSHSTAEKPKRNGSSEEDVDAPLQSGVVRVFKQSGIETPSDEDDFIEVRSKRQMLNVRREQREKENKAKSRVLKAARKPRSVLTGTAQSGVVSSNSPRMVRPFGGDSRSSGATGGICSETAISEGRESGGVEVPTTVATPPLSQPLPPIGTPPAAFADSQAANVKSLPTSSFPAISIGAVNIASGFSFENKNVAIDVPSSLGSWGGTRNQQVMSLTQTQLKEALKPVRFDVRATLAPLGDRSALALEPSKPSSSVLTQDKPFISSASPLNSLLAGEKIQFGAVTSPTVLPPGSCSVSKGISPSVSCRSNVAMDQGLSAPENDCTMFFEKGERTDEPCVQLEDPESEAEAAASAVAVAAISNDEVVGNGLGSGSVTVADAKSFGVSDVLPSGGTANGHALATQTRSEESLTVALPADLSVETPLSLWPPLQSPQSSSSAMLSHFPGAPPPSHYPCFKMNPMMGGPIFAFGPHDESSGAQQQAQKNGSSSASPLGGWQQCHSGVDSFYGPSAGFAGPFIGPSSAIPGVQAPPHMVVYNHFAPVGPFGQVGLSFMGTTYIPSGKQPDWKHTPVSSPTVGLNEGDMNNMVLGQRNPSMPAAIQHLAPGSPLVPIASPMGLFDISPFQSSTDLPIQARWSHIPAASPIHSLPPLSVGSSVPPQQQFNHPSTMDHSNNSARFHETRTSKTQDAMPFSASDTTPHFPEELGLGDSVRVPNTTTPTNTGRPNAYNTIGGKPQNSKNSPRVNANTSEASGTSMSITTSSNSCSSGSSQQAIHGNHGGSGQVFKPQTSQQGQGYLHPIGYSEQRGGGPGQQKVGSTNEWQQQRRGGFQGRSQGEKSYAPSKMKQIYVAKPTTAGNATAI</sequence>
<feature type="compositionally biased region" description="Low complexity" evidence="1">
    <location>
        <begin position="2383"/>
        <end position="2401"/>
    </location>
</feature>